<dbReference type="Gene3D" id="1.25.40.20">
    <property type="entry name" value="Ankyrin repeat-containing domain"/>
    <property type="match status" value="2"/>
</dbReference>
<dbReference type="Gene3D" id="1.25.10.10">
    <property type="entry name" value="Leucine-rich Repeat Variant"/>
    <property type="match status" value="4"/>
</dbReference>
<dbReference type="InterPro" id="IPR036770">
    <property type="entry name" value="Ankyrin_rpt-contain_sf"/>
</dbReference>
<evidence type="ECO:0000313" key="4">
    <source>
        <dbReference type="EMBL" id="KAK6172108.1"/>
    </source>
</evidence>
<evidence type="ECO:0000256" key="3">
    <source>
        <dbReference type="SAM" id="MobiDB-lite"/>
    </source>
</evidence>
<dbReference type="PROSITE" id="PS50088">
    <property type="entry name" value="ANK_REPEAT"/>
    <property type="match status" value="3"/>
</dbReference>
<feature type="compositionally biased region" description="Polar residues" evidence="3">
    <location>
        <begin position="1403"/>
        <end position="1427"/>
    </location>
</feature>
<feature type="repeat" description="ARM" evidence="2">
    <location>
        <begin position="820"/>
        <end position="862"/>
    </location>
</feature>
<organism evidence="4 5">
    <name type="scientific">Patella caerulea</name>
    <name type="common">Rayed Mediterranean limpet</name>
    <dbReference type="NCBI Taxonomy" id="87958"/>
    <lineage>
        <taxon>Eukaryota</taxon>
        <taxon>Metazoa</taxon>
        <taxon>Spiralia</taxon>
        <taxon>Lophotrochozoa</taxon>
        <taxon>Mollusca</taxon>
        <taxon>Gastropoda</taxon>
        <taxon>Patellogastropoda</taxon>
        <taxon>Patelloidea</taxon>
        <taxon>Patellidae</taxon>
        <taxon>Patella</taxon>
    </lineage>
</organism>
<dbReference type="SMART" id="SM00185">
    <property type="entry name" value="ARM"/>
    <property type="match status" value="10"/>
</dbReference>
<dbReference type="InterPro" id="IPR043379">
    <property type="entry name" value="ANKAR"/>
</dbReference>
<reference evidence="4 5" key="1">
    <citation type="submission" date="2024-01" db="EMBL/GenBank/DDBJ databases">
        <title>The genome of the rayed Mediterranean limpet Patella caerulea (Linnaeus, 1758).</title>
        <authorList>
            <person name="Anh-Thu Weber A."/>
            <person name="Halstead-Nussloch G."/>
        </authorList>
    </citation>
    <scope>NUCLEOTIDE SEQUENCE [LARGE SCALE GENOMIC DNA]</scope>
    <source>
        <strain evidence="4">AATW-2023a</strain>
        <tissue evidence="4">Whole specimen</tissue>
    </source>
</reference>
<dbReference type="PANTHER" id="PTHR46464">
    <property type="entry name" value="ANK_REP_REGION DOMAIN-CONTAINING PROTEIN"/>
    <property type="match status" value="1"/>
</dbReference>
<dbReference type="InterPro" id="IPR000225">
    <property type="entry name" value="Armadillo"/>
</dbReference>
<feature type="repeat" description="ANK" evidence="1">
    <location>
        <begin position="565"/>
        <end position="597"/>
    </location>
</feature>
<evidence type="ECO:0000256" key="2">
    <source>
        <dbReference type="PROSITE-ProRule" id="PRU00259"/>
    </source>
</evidence>
<keyword evidence="1" id="KW-0040">ANK repeat</keyword>
<dbReference type="PROSITE" id="PS50176">
    <property type="entry name" value="ARM_REPEAT"/>
    <property type="match status" value="2"/>
</dbReference>
<dbReference type="SUPFAM" id="SSF48371">
    <property type="entry name" value="ARM repeat"/>
    <property type="match status" value="2"/>
</dbReference>
<comment type="caution">
    <text evidence="4">The sequence shown here is derived from an EMBL/GenBank/DDBJ whole genome shotgun (WGS) entry which is preliminary data.</text>
</comment>
<name>A0AAN8PBL8_PATCE</name>
<dbReference type="Pfam" id="PF00514">
    <property type="entry name" value="Arm"/>
    <property type="match status" value="2"/>
</dbReference>
<evidence type="ECO:0000313" key="5">
    <source>
        <dbReference type="Proteomes" id="UP001347796"/>
    </source>
</evidence>
<feature type="repeat" description="ANK" evidence="1">
    <location>
        <begin position="528"/>
        <end position="560"/>
    </location>
</feature>
<feature type="compositionally biased region" description="Polar residues" evidence="3">
    <location>
        <begin position="1379"/>
        <end position="1393"/>
    </location>
</feature>
<dbReference type="InterPro" id="IPR016024">
    <property type="entry name" value="ARM-type_fold"/>
</dbReference>
<dbReference type="EMBL" id="JAZGQO010000012">
    <property type="protein sequence ID" value="KAK6172108.1"/>
    <property type="molecule type" value="Genomic_DNA"/>
</dbReference>
<evidence type="ECO:0008006" key="6">
    <source>
        <dbReference type="Google" id="ProtNLM"/>
    </source>
</evidence>
<dbReference type="PANTHER" id="PTHR46464:SF1">
    <property type="entry name" value="ANKYRIN AND ARMADILLO REPEAT-CONTAINING PROTEIN"/>
    <property type="match status" value="1"/>
</dbReference>
<accession>A0AAN8PBL8</accession>
<feature type="region of interest" description="Disordered" evidence="3">
    <location>
        <begin position="1338"/>
        <end position="1427"/>
    </location>
</feature>
<feature type="compositionally biased region" description="Polar residues" evidence="3">
    <location>
        <begin position="1347"/>
        <end position="1366"/>
    </location>
</feature>
<dbReference type="InterPro" id="IPR002110">
    <property type="entry name" value="Ankyrin_rpt"/>
</dbReference>
<proteinExistence type="predicted"/>
<dbReference type="Proteomes" id="UP001347796">
    <property type="component" value="Unassembled WGS sequence"/>
</dbReference>
<feature type="repeat" description="ARM" evidence="2">
    <location>
        <begin position="738"/>
        <end position="770"/>
    </location>
</feature>
<sequence length="1427" mass="159852">MMSTGEQQNSDEAQQISLMARNAISFFERYDNYECQELLEYSTRHWMLSTDDFKFPTDPPVGLISNVNPTNSNKSILLLPVDETVTPLDYREVHQIIRELINGIYVLNQTPTLSLEANFDQSTSCQLAPAYIDTKIGQTMVSVDYMMKGMWHGAYIPKDKRTKFSERWRMNLDVDSHGKPETKKSLLNEFTSAGLIDITADPDYTNIYNRIPMDLPGDSEMMEERRFFMSHAEDLSMKITLLQKQLKHHKDMYLVDSDWLVSSIVRLLDNRIDHTGYERIKTRLQMHEEIIKSYLPNKAEVRRNIELLKLVSFLTPFLMGMRKKMKIPDITRLLPPVAADECRTERELPPLILGSDFRCHNFSYGERYFNLHGGIVIDLETDEMKKLSQPFIDSYEDLHSESQNFLNKMLDPVIQVPEQYKVPIREIDGKNYYVIMLEFETYYSANPQKPLWIRAFHEELQTLKPKKLPIHEIPLHEQFKKYFGYKKALKYKTPQNGLKAAAQRGLVVIFHALCRKMPASRLGKQDEHGLSYLHYAAMFNRPQIIALLLLQSMDVNVRRNNIMGTGPTGLHMAARCGSLDAVACLLANYANVLAIDQDGWAPIHHAAFFNHQDILALMIRKNSGLMELQTKNDLKSSPLLLAASSGALMAVRCLIELGADISKVDTSENNMVNLAALRFHTNILEYLIEWNNPDIPVWKILVGMLRDESLVKQDAGVKCLEVLSTSKSHHWKAILHADGIPALVDLLNTDNDEIQTVAASVLCNISEHHDIRFALTRCLAGPILIKLLGSSIDDIQSRAAIILSDLASVEGNQDNIASNGGIPPLVHLLDSELEDVLVNTVNAIRVMCLNNAENQAEVAKCGGIEPLVEFLTVDSDILQAATSAAIAAVCAYNKTNQDSVMAEGAIKHIVDRIRLSRNVTVQVKAASALEALADNNPEIQKAFLELDAPKALIKLLKNINVEVREQGACSLWALAGHKNTQQKYIAERTGIQHIIQMLLEPTEKLLYVGCMTAIALGRENAENQNKLASADAFQQLIRLLRSNKTSARVLLMVIKVLGILCVGVAYRNNKVTQRKIAEEGGIPILVQLLKYPLNQEIQVEVAISLACVVLSNHGNQEKLQEEPDFNFDVLLYLLRSKDEDIQLKAGTALTIFAFNNTPQQFEIREAGGIKYSMFERFIDSPDEFYQCYAAFQVVVLARVIVDVDQVVLTARGITLLVEKLKSKDNNVTVLAASLLSSLAHTRAGIPDAMITTGAIDLLIEHLYSSNDQVKNSVAVALGYLTYNKTAARLLFSACRNTPGLYNLLVDNIGSNPRISEDFVSDFRRAKIVGLPSQCVEMNGGKSRCSDSRPQTSHTGSRVYSRLSNRAVSAPAVGHRSKKSVSPTSGGKSTTNLKTPERELRPHSGSTRAPTRQTTNSSFKTNLNAWKK</sequence>
<keyword evidence="5" id="KW-1185">Reference proteome</keyword>
<protein>
    <recommendedName>
        <fullName evidence="6">Ankyrin and armadillo repeat-containing protein</fullName>
    </recommendedName>
</protein>
<feature type="repeat" description="ANK" evidence="1">
    <location>
        <begin position="634"/>
        <end position="666"/>
    </location>
</feature>
<dbReference type="SMART" id="SM00248">
    <property type="entry name" value="ANK"/>
    <property type="match status" value="5"/>
</dbReference>
<evidence type="ECO:0000256" key="1">
    <source>
        <dbReference type="PROSITE-ProRule" id="PRU00023"/>
    </source>
</evidence>
<dbReference type="Pfam" id="PF12796">
    <property type="entry name" value="Ank_2"/>
    <property type="match status" value="1"/>
</dbReference>
<dbReference type="PROSITE" id="PS50297">
    <property type="entry name" value="ANK_REP_REGION"/>
    <property type="match status" value="2"/>
</dbReference>
<dbReference type="InterPro" id="IPR011989">
    <property type="entry name" value="ARM-like"/>
</dbReference>
<gene>
    <name evidence="4" type="ORF">SNE40_018060</name>
</gene>
<dbReference type="SUPFAM" id="SSF48403">
    <property type="entry name" value="Ankyrin repeat"/>
    <property type="match status" value="1"/>
</dbReference>